<dbReference type="OrthoDB" id="1078367at2759"/>
<dbReference type="Proteomes" id="UP000054144">
    <property type="component" value="Unassembled WGS sequence"/>
</dbReference>
<protein>
    <submittedName>
        <fullName evidence="4">Nucleic acid-binding protein</fullName>
    </submittedName>
</protein>
<dbReference type="SUPFAM" id="SSF50249">
    <property type="entry name" value="Nucleic acid-binding proteins"/>
    <property type="match status" value="1"/>
</dbReference>
<organism evidence="4 5">
    <name type="scientific">Fistulina hepatica ATCC 64428</name>
    <dbReference type="NCBI Taxonomy" id="1128425"/>
    <lineage>
        <taxon>Eukaryota</taxon>
        <taxon>Fungi</taxon>
        <taxon>Dikarya</taxon>
        <taxon>Basidiomycota</taxon>
        <taxon>Agaricomycotina</taxon>
        <taxon>Agaricomycetes</taxon>
        <taxon>Agaricomycetidae</taxon>
        <taxon>Agaricales</taxon>
        <taxon>Fistulinaceae</taxon>
        <taxon>Fistulina</taxon>
    </lineage>
</organism>
<dbReference type="PROSITE" id="PS50935">
    <property type="entry name" value="SSB"/>
    <property type="match status" value="1"/>
</dbReference>
<evidence type="ECO:0000313" key="4">
    <source>
        <dbReference type="EMBL" id="KIY45913.1"/>
    </source>
</evidence>
<dbReference type="PANTHER" id="PTHR10302:SF0">
    <property type="entry name" value="SINGLE-STRANDED DNA-BINDING PROTEIN, MITOCHONDRIAL"/>
    <property type="match status" value="1"/>
</dbReference>
<dbReference type="AlphaFoldDB" id="A0A0D7A525"/>
<gene>
    <name evidence="4" type="ORF">FISHEDRAFT_76147</name>
</gene>
<dbReference type="GO" id="GO:0042645">
    <property type="term" value="C:mitochondrial nucleoid"/>
    <property type="evidence" value="ECO:0007669"/>
    <property type="project" value="TreeGrafter"/>
</dbReference>
<keyword evidence="1 2" id="KW-0238">DNA-binding</keyword>
<accession>A0A0D7A525</accession>
<evidence type="ECO:0000256" key="2">
    <source>
        <dbReference type="PROSITE-ProRule" id="PRU00252"/>
    </source>
</evidence>
<dbReference type="InterPro" id="IPR012340">
    <property type="entry name" value="NA-bd_OB-fold"/>
</dbReference>
<dbReference type="GO" id="GO:0003697">
    <property type="term" value="F:single-stranded DNA binding"/>
    <property type="evidence" value="ECO:0007669"/>
    <property type="project" value="InterPro"/>
</dbReference>
<proteinExistence type="predicted"/>
<dbReference type="PANTHER" id="PTHR10302">
    <property type="entry name" value="SINGLE-STRANDED DNA-BINDING PROTEIN"/>
    <property type="match status" value="1"/>
</dbReference>
<dbReference type="Gene3D" id="2.40.50.140">
    <property type="entry name" value="Nucleic acid-binding proteins"/>
    <property type="match status" value="1"/>
</dbReference>
<sequence length="148" mass="16630">MLGVLRNAAASRGAYRAFSTSAARHSDLSKLVLIGRLGKDPEIKTTKNDREYITYSVATTNYPPPPPDENGERPPAATTWHHIFSFSPSANRYLQTLQKGQQVYCEANFEVREPEPSADPDTPQGQRQIFLRHETIRVLSSTRRSAEE</sequence>
<dbReference type="InterPro" id="IPR000424">
    <property type="entry name" value="Primosome_PriB/ssb"/>
</dbReference>
<keyword evidence="5" id="KW-1185">Reference proteome</keyword>
<dbReference type="CDD" id="cd04496">
    <property type="entry name" value="SSB_OBF"/>
    <property type="match status" value="1"/>
</dbReference>
<evidence type="ECO:0000256" key="1">
    <source>
        <dbReference type="ARBA" id="ARBA00023125"/>
    </source>
</evidence>
<dbReference type="GO" id="GO:0006264">
    <property type="term" value="P:mitochondrial DNA replication"/>
    <property type="evidence" value="ECO:0007669"/>
    <property type="project" value="TreeGrafter"/>
</dbReference>
<reference evidence="4 5" key="1">
    <citation type="journal article" date="2015" name="Fungal Genet. Biol.">
        <title>Evolution of novel wood decay mechanisms in Agaricales revealed by the genome sequences of Fistulina hepatica and Cylindrobasidium torrendii.</title>
        <authorList>
            <person name="Floudas D."/>
            <person name="Held B.W."/>
            <person name="Riley R."/>
            <person name="Nagy L.G."/>
            <person name="Koehler G."/>
            <person name="Ransdell A.S."/>
            <person name="Younus H."/>
            <person name="Chow J."/>
            <person name="Chiniquy J."/>
            <person name="Lipzen A."/>
            <person name="Tritt A."/>
            <person name="Sun H."/>
            <person name="Haridas S."/>
            <person name="LaButti K."/>
            <person name="Ohm R.A."/>
            <person name="Kues U."/>
            <person name="Blanchette R.A."/>
            <person name="Grigoriev I.V."/>
            <person name="Minto R.E."/>
            <person name="Hibbett D.S."/>
        </authorList>
    </citation>
    <scope>NUCLEOTIDE SEQUENCE [LARGE SCALE GENOMIC DNA]</scope>
    <source>
        <strain evidence="4 5">ATCC 64428</strain>
    </source>
</reference>
<name>A0A0D7A525_9AGAR</name>
<dbReference type="EMBL" id="KN882045">
    <property type="protein sequence ID" value="KIY45913.1"/>
    <property type="molecule type" value="Genomic_DNA"/>
</dbReference>
<feature type="region of interest" description="Disordered" evidence="3">
    <location>
        <begin position="57"/>
        <end position="76"/>
    </location>
</feature>
<dbReference type="InterPro" id="IPR011344">
    <property type="entry name" value="ssDNA-bd"/>
</dbReference>
<evidence type="ECO:0000256" key="3">
    <source>
        <dbReference type="SAM" id="MobiDB-lite"/>
    </source>
</evidence>
<dbReference type="Pfam" id="PF00436">
    <property type="entry name" value="SSB"/>
    <property type="match status" value="1"/>
</dbReference>
<evidence type="ECO:0000313" key="5">
    <source>
        <dbReference type="Proteomes" id="UP000054144"/>
    </source>
</evidence>